<proteinExistence type="predicted"/>
<sequence length="747" mass="81003">MISIKKRLVKFKKVLTPQRVMMMAFLFLLILPLVVSADNTQNWAIPQGSAGLGNGGNAISNQPEATAFYQHFSVYLQPFWGIVAKPIAILGGFIIKGLAHLADILQQVFYASIKFMTILNDLGNQNTTIGKLYSLMQKLGIIVFGLSIVIYAVFVIFNGKSKIFKNILQTIFLTTLVFSFIPWAVGQTLNITEDAVTETATASGEKSIALSLIQNNVVDKYAFDALNWQVPLQSDGTVAKPADYNVIKSIDGWDPSELAGIVTDKTLMSMGDKNNGGATNATVIFEHKLIDQTMSDGKKLQGKQTVAGIDKGTLDLQAWFGDNYLRYKVNWLALIISLAAICLLFLTMTIKVGLSVTQITITTISGPVLAAIKASHTKKVKELIANIFHGVLGIYFDFLIVAIAVGIIYWITSTTVFFDAGLPALVVAILKAVLYAVVFFGVFAGIGAVESFLGVSSGHGNALKQVMAGAMVARAAFSGGQFMGGMLAPVGIGAAKAGWTSTKNTPGEIRGMASWMRGLTMMPGTSGKNDKTSNETLGQASGIPPKENTAQNATGGQSESQRQKEAQEALKKEQQMAGQQKEAQQPTHDDTHKNTQNEEQKPQQAQPFEPTGNANSNPIQPEKSRREKAREKMQQNKAGQKSGSNTNYNDSTQAQDDLTQEAPKPSSQTGGQESLEDTPASPSRLDHLENRMNQADEQKQKGDKLQAKQARKQKQSTRLQKASQNLSQAGQTMQQFEPHINSIESEE</sequence>
<comment type="caution">
    <text evidence="4">The sequence shown here is derived from an EMBL/GenBank/DDBJ whole genome shotgun (WGS) entry which is preliminary data.</text>
</comment>
<feature type="transmembrane region" description="Helical" evidence="2">
    <location>
        <begin position="432"/>
        <end position="455"/>
    </location>
</feature>
<evidence type="ECO:0000313" key="5">
    <source>
        <dbReference type="Proteomes" id="UP000194606"/>
    </source>
</evidence>
<feature type="compositionally biased region" description="Basic and acidic residues" evidence="1">
    <location>
        <begin position="622"/>
        <end position="634"/>
    </location>
</feature>
<protein>
    <recommendedName>
        <fullName evidence="3">DUF8208 domain-containing protein</fullName>
    </recommendedName>
</protein>
<name>A0A252CBE2_9LACT</name>
<reference evidence="4 5" key="1">
    <citation type="submission" date="2017-02" db="EMBL/GenBank/DDBJ databases">
        <authorList>
            <person name="Peterson S.W."/>
        </authorList>
    </citation>
    <scope>NUCLEOTIDE SEQUENCE [LARGE SCALE GENOMIC DNA]</scope>
    <source>
        <strain evidence="4">159469</strain>
    </source>
</reference>
<feature type="transmembrane region" description="Helical" evidence="2">
    <location>
        <begin position="356"/>
        <end position="375"/>
    </location>
</feature>
<feature type="compositionally biased region" description="Polar residues" evidence="1">
    <location>
        <begin position="602"/>
        <end position="619"/>
    </location>
</feature>
<feature type="compositionally biased region" description="Basic and acidic residues" evidence="1">
    <location>
        <begin position="684"/>
        <end position="706"/>
    </location>
</feature>
<feature type="transmembrane region" description="Helical" evidence="2">
    <location>
        <begin position="139"/>
        <end position="157"/>
    </location>
</feature>
<feature type="compositionally biased region" description="Low complexity" evidence="1">
    <location>
        <begin position="575"/>
        <end position="585"/>
    </location>
</feature>
<dbReference type="RefSeq" id="WP_086583128.1">
    <property type="nucleotide sequence ID" value="NZ_MUIZ01000006.1"/>
</dbReference>
<dbReference type="AlphaFoldDB" id="A0A252CBE2"/>
<dbReference type="Pfam" id="PF26635">
    <property type="entry name" value="DUF8208"/>
    <property type="match status" value="1"/>
</dbReference>
<feature type="transmembrane region" description="Helical" evidence="2">
    <location>
        <begin position="79"/>
        <end position="99"/>
    </location>
</feature>
<keyword evidence="2" id="KW-0812">Transmembrane</keyword>
<keyword evidence="2" id="KW-1133">Transmembrane helix</keyword>
<feature type="transmembrane region" description="Helical" evidence="2">
    <location>
        <begin position="163"/>
        <end position="185"/>
    </location>
</feature>
<dbReference type="InterPro" id="IPR058521">
    <property type="entry name" value="DUF8208"/>
</dbReference>
<feature type="transmembrane region" description="Helical" evidence="2">
    <location>
        <begin position="387"/>
        <end position="412"/>
    </location>
</feature>
<feature type="compositionally biased region" description="Basic and acidic residues" evidence="1">
    <location>
        <begin position="561"/>
        <end position="574"/>
    </location>
</feature>
<dbReference type="NCBIfam" id="NF045890">
    <property type="entry name" value="conj_pls20_p028"/>
    <property type="match status" value="1"/>
</dbReference>
<feature type="compositionally biased region" description="Basic and acidic residues" evidence="1">
    <location>
        <begin position="587"/>
        <end position="601"/>
    </location>
</feature>
<feature type="compositionally biased region" description="Polar residues" evidence="1">
    <location>
        <begin position="716"/>
        <end position="735"/>
    </location>
</feature>
<dbReference type="EMBL" id="MUIZ01000006">
    <property type="protein sequence ID" value="OUK03872.1"/>
    <property type="molecule type" value="Genomic_DNA"/>
</dbReference>
<feature type="compositionally biased region" description="Polar residues" evidence="1">
    <location>
        <begin position="548"/>
        <end position="560"/>
    </location>
</feature>
<evidence type="ECO:0000259" key="3">
    <source>
        <dbReference type="Pfam" id="PF26635"/>
    </source>
</evidence>
<feature type="domain" description="DUF8208" evidence="3">
    <location>
        <begin position="84"/>
        <end position="469"/>
    </location>
</feature>
<evidence type="ECO:0000256" key="1">
    <source>
        <dbReference type="SAM" id="MobiDB-lite"/>
    </source>
</evidence>
<keyword evidence="2" id="KW-0472">Membrane</keyword>
<feature type="transmembrane region" description="Helical" evidence="2">
    <location>
        <begin position="329"/>
        <end position="350"/>
    </location>
</feature>
<organism evidence="4 5">
    <name type="scientific">Lactococcus petauri</name>
    <dbReference type="NCBI Taxonomy" id="1940789"/>
    <lineage>
        <taxon>Bacteria</taxon>
        <taxon>Bacillati</taxon>
        <taxon>Bacillota</taxon>
        <taxon>Bacilli</taxon>
        <taxon>Lactobacillales</taxon>
        <taxon>Streptococcaceae</taxon>
        <taxon>Lactococcus</taxon>
    </lineage>
</organism>
<gene>
    <name evidence="4" type="ORF">BZZ03_09485</name>
</gene>
<feature type="compositionally biased region" description="Polar residues" evidence="1">
    <location>
        <begin position="635"/>
        <end position="657"/>
    </location>
</feature>
<accession>A0A252CBE2</accession>
<evidence type="ECO:0000313" key="4">
    <source>
        <dbReference type="EMBL" id="OUK03872.1"/>
    </source>
</evidence>
<dbReference type="InterPro" id="IPR058066">
    <property type="entry name" value="pXO2-14_N"/>
</dbReference>
<dbReference type="Proteomes" id="UP000194606">
    <property type="component" value="Unassembled WGS sequence"/>
</dbReference>
<evidence type="ECO:0000256" key="2">
    <source>
        <dbReference type="SAM" id="Phobius"/>
    </source>
</evidence>
<feature type="region of interest" description="Disordered" evidence="1">
    <location>
        <begin position="519"/>
        <end position="747"/>
    </location>
</feature>